<dbReference type="InterPro" id="IPR027417">
    <property type="entry name" value="P-loop_NTPase"/>
</dbReference>
<evidence type="ECO:0000256" key="3">
    <source>
        <dbReference type="ARBA" id="ARBA00022840"/>
    </source>
</evidence>
<gene>
    <name evidence="6" type="ORF">DES38_101238</name>
</gene>
<dbReference type="PROSITE" id="PS50893">
    <property type="entry name" value="ABC_TRANSPORTER_2"/>
    <property type="match status" value="1"/>
</dbReference>
<evidence type="ECO:0000256" key="4">
    <source>
        <dbReference type="ARBA" id="ARBA00022967"/>
    </source>
</evidence>
<dbReference type="Gene3D" id="3.40.50.300">
    <property type="entry name" value="P-loop containing nucleotide triphosphate hydrolases"/>
    <property type="match status" value="1"/>
</dbReference>
<dbReference type="PANTHER" id="PTHR42788:SF13">
    <property type="entry name" value="ALIPHATIC SULFONATES IMPORT ATP-BINDING PROTEIN SSUB"/>
    <property type="match status" value="1"/>
</dbReference>
<dbReference type="AlphaFoldDB" id="A0A2V3WVM8"/>
<dbReference type="Pfam" id="PF00005">
    <property type="entry name" value="ABC_tran"/>
    <property type="match status" value="1"/>
</dbReference>
<evidence type="ECO:0000313" key="7">
    <source>
        <dbReference type="Proteomes" id="UP000247922"/>
    </source>
</evidence>
<sequence length="243" mass="26982">MLLELVGLSKAFGQTKILDNIHLEVNEGEVIAFIGTSGCGKSTLLRLIAGLDKSYEGTIKCSGEKVTGVHEDLHVIFQESRLFPWLTVKQNIEVGLVEKNEASLARAERFLGHVGLAEEGRLLPEALSGGMAQRVAIARALVSQPRLLLLDEPFSALDQLTKLDLQHLLQKIHQKYQTTMLLVTHDIEEAIYLADRIVVLKNNPGEIKQVLTVTEPRPRKRTSPSFIKQKQTLLTLLDKANHA</sequence>
<dbReference type="OrthoDB" id="9802264at2"/>
<evidence type="ECO:0000259" key="5">
    <source>
        <dbReference type="PROSITE" id="PS50893"/>
    </source>
</evidence>
<dbReference type="Proteomes" id="UP000247922">
    <property type="component" value="Unassembled WGS sequence"/>
</dbReference>
<reference evidence="6 7" key="1">
    <citation type="submission" date="2018-05" db="EMBL/GenBank/DDBJ databases">
        <title>Genomic Encyclopedia of Type Strains, Phase IV (KMG-IV): sequencing the most valuable type-strain genomes for metagenomic binning, comparative biology and taxonomic classification.</title>
        <authorList>
            <person name="Goeker M."/>
        </authorList>
    </citation>
    <scope>NUCLEOTIDE SEQUENCE [LARGE SCALE GENOMIC DNA]</scope>
    <source>
        <strain evidence="6 7">DSM 22440</strain>
    </source>
</reference>
<dbReference type="GO" id="GO:0016887">
    <property type="term" value="F:ATP hydrolysis activity"/>
    <property type="evidence" value="ECO:0007669"/>
    <property type="project" value="InterPro"/>
</dbReference>
<dbReference type="EMBL" id="QJJR01000001">
    <property type="protein sequence ID" value="PXW93152.1"/>
    <property type="molecule type" value="Genomic_DNA"/>
</dbReference>
<name>A0A2V3WVM8_9BACI</name>
<dbReference type="InterPro" id="IPR050166">
    <property type="entry name" value="ABC_transporter_ATP-bind"/>
</dbReference>
<feature type="domain" description="ABC transporter" evidence="5">
    <location>
        <begin position="3"/>
        <end position="227"/>
    </location>
</feature>
<keyword evidence="3 6" id="KW-0067">ATP-binding</keyword>
<evidence type="ECO:0000256" key="1">
    <source>
        <dbReference type="ARBA" id="ARBA00022448"/>
    </source>
</evidence>
<keyword evidence="1" id="KW-0813">Transport</keyword>
<dbReference type="RefSeq" id="WP_110250246.1">
    <property type="nucleotide sequence ID" value="NZ_QJJR01000001.1"/>
</dbReference>
<accession>A0A2V3WVM8</accession>
<keyword evidence="4" id="KW-1278">Translocase</keyword>
<dbReference type="InterPro" id="IPR003593">
    <property type="entry name" value="AAA+_ATPase"/>
</dbReference>
<dbReference type="SUPFAM" id="SSF52540">
    <property type="entry name" value="P-loop containing nucleoside triphosphate hydrolases"/>
    <property type="match status" value="1"/>
</dbReference>
<protein>
    <submittedName>
        <fullName evidence="6">NitT/TauT family transport system ATP-binding protein/sulfonate transport system ATP-binding protein</fullName>
    </submittedName>
</protein>
<proteinExistence type="predicted"/>
<dbReference type="PANTHER" id="PTHR42788">
    <property type="entry name" value="TAURINE IMPORT ATP-BINDING PROTEIN-RELATED"/>
    <property type="match status" value="1"/>
</dbReference>
<dbReference type="InterPro" id="IPR017871">
    <property type="entry name" value="ABC_transporter-like_CS"/>
</dbReference>
<keyword evidence="2" id="KW-0547">Nucleotide-binding</keyword>
<keyword evidence="7" id="KW-1185">Reference proteome</keyword>
<dbReference type="PROSITE" id="PS00211">
    <property type="entry name" value="ABC_TRANSPORTER_1"/>
    <property type="match status" value="1"/>
</dbReference>
<dbReference type="SMART" id="SM00382">
    <property type="entry name" value="AAA"/>
    <property type="match status" value="1"/>
</dbReference>
<organism evidence="6 7">
    <name type="scientific">Streptohalobacillus salinus</name>
    <dbReference type="NCBI Taxonomy" id="621096"/>
    <lineage>
        <taxon>Bacteria</taxon>
        <taxon>Bacillati</taxon>
        <taxon>Bacillota</taxon>
        <taxon>Bacilli</taxon>
        <taxon>Bacillales</taxon>
        <taxon>Bacillaceae</taxon>
        <taxon>Streptohalobacillus</taxon>
    </lineage>
</organism>
<comment type="caution">
    <text evidence="6">The sequence shown here is derived from an EMBL/GenBank/DDBJ whole genome shotgun (WGS) entry which is preliminary data.</text>
</comment>
<dbReference type="GO" id="GO:0005524">
    <property type="term" value="F:ATP binding"/>
    <property type="evidence" value="ECO:0007669"/>
    <property type="project" value="UniProtKB-KW"/>
</dbReference>
<evidence type="ECO:0000313" key="6">
    <source>
        <dbReference type="EMBL" id="PXW93152.1"/>
    </source>
</evidence>
<dbReference type="InterPro" id="IPR003439">
    <property type="entry name" value="ABC_transporter-like_ATP-bd"/>
</dbReference>
<dbReference type="CDD" id="cd03293">
    <property type="entry name" value="ABC_NrtD_SsuB_transporters"/>
    <property type="match status" value="1"/>
</dbReference>
<evidence type="ECO:0000256" key="2">
    <source>
        <dbReference type="ARBA" id="ARBA00022741"/>
    </source>
</evidence>